<dbReference type="NCBIfam" id="TIGR01891">
    <property type="entry name" value="amidohydrolases"/>
    <property type="match status" value="1"/>
</dbReference>
<dbReference type="InterPro" id="IPR017439">
    <property type="entry name" value="Amidohydrolase"/>
</dbReference>
<evidence type="ECO:0000256" key="1">
    <source>
        <dbReference type="PIRNR" id="PIRNR037226"/>
    </source>
</evidence>
<name>A0A417YB50_9BACI</name>
<dbReference type="InterPro" id="IPR017144">
    <property type="entry name" value="Xaa-Arg_dipeptidase"/>
</dbReference>
<dbReference type="SUPFAM" id="SSF55031">
    <property type="entry name" value="Bacterial exopeptidase dimerisation domain"/>
    <property type="match status" value="1"/>
</dbReference>
<dbReference type="AlphaFoldDB" id="A0A417YB50"/>
<dbReference type="Proteomes" id="UP000285456">
    <property type="component" value="Unassembled WGS sequence"/>
</dbReference>
<dbReference type="EMBL" id="QWEH01000018">
    <property type="protein sequence ID" value="RHW29909.1"/>
    <property type="molecule type" value="Genomic_DNA"/>
</dbReference>
<dbReference type="Pfam" id="PF01546">
    <property type="entry name" value="Peptidase_M20"/>
    <property type="match status" value="1"/>
</dbReference>
<evidence type="ECO:0000313" key="2">
    <source>
        <dbReference type="EMBL" id="RHW29909.1"/>
    </source>
</evidence>
<protein>
    <recommendedName>
        <fullName evidence="1">Peptidase M20 domain-containing protein 2</fullName>
    </recommendedName>
</protein>
<proteinExistence type="inferred from homology"/>
<dbReference type="GO" id="GO:0016805">
    <property type="term" value="F:dipeptidase activity"/>
    <property type="evidence" value="ECO:0007669"/>
    <property type="project" value="InterPro"/>
</dbReference>
<dbReference type="Gene3D" id="3.30.70.360">
    <property type="match status" value="1"/>
</dbReference>
<keyword evidence="3" id="KW-1185">Reference proteome</keyword>
<dbReference type="Gene3D" id="3.40.630.10">
    <property type="entry name" value="Zn peptidases"/>
    <property type="match status" value="1"/>
</dbReference>
<gene>
    <name evidence="2" type="ORF">D1B32_19845</name>
</gene>
<keyword evidence="2" id="KW-0378">Hydrolase</keyword>
<organism evidence="2 3">
    <name type="scientific">Oceanobacillus profundus</name>
    <dbReference type="NCBI Taxonomy" id="372463"/>
    <lineage>
        <taxon>Bacteria</taxon>
        <taxon>Bacillati</taxon>
        <taxon>Bacillota</taxon>
        <taxon>Bacilli</taxon>
        <taxon>Bacillales</taxon>
        <taxon>Bacillaceae</taxon>
        <taxon>Oceanobacillus</taxon>
    </lineage>
</organism>
<comment type="caution">
    <text evidence="2">The sequence shown here is derived from an EMBL/GenBank/DDBJ whole genome shotgun (WGS) entry which is preliminary data.</text>
</comment>
<comment type="similarity">
    <text evidence="1">Belongs to the peptidase M20A family.</text>
</comment>
<dbReference type="PIRSF" id="PIRSF037226">
    <property type="entry name" value="Amidohydrolase_ACY1L2_prd"/>
    <property type="match status" value="1"/>
</dbReference>
<dbReference type="GO" id="GO:0046657">
    <property type="term" value="P:folic acid catabolic process"/>
    <property type="evidence" value="ECO:0007669"/>
    <property type="project" value="TreeGrafter"/>
</dbReference>
<dbReference type="SUPFAM" id="SSF53187">
    <property type="entry name" value="Zn-dependent exopeptidases"/>
    <property type="match status" value="1"/>
</dbReference>
<dbReference type="GO" id="GO:0005737">
    <property type="term" value="C:cytoplasm"/>
    <property type="evidence" value="ECO:0007669"/>
    <property type="project" value="TreeGrafter"/>
</dbReference>
<reference evidence="2 3" key="1">
    <citation type="journal article" date="2007" name="Int. J. Syst. Evol. Microbiol.">
        <title>Oceanobacillus profundus sp. nov., isolated from a deep-sea sediment core.</title>
        <authorList>
            <person name="Kim Y.G."/>
            <person name="Choi D.H."/>
            <person name="Hyun S."/>
            <person name="Cho B.C."/>
        </authorList>
    </citation>
    <scope>NUCLEOTIDE SEQUENCE [LARGE SCALE GENOMIC DNA]</scope>
    <source>
        <strain evidence="2 3">DSM 18246</strain>
    </source>
</reference>
<dbReference type="GO" id="GO:0071713">
    <property type="term" value="F:para-aminobenzoyl-glutamate hydrolase activity"/>
    <property type="evidence" value="ECO:0007669"/>
    <property type="project" value="TreeGrafter"/>
</dbReference>
<accession>A0A417YB50</accession>
<dbReference type="InterPro" id="IPR002933">
    <property type="entry name" value="Peptidase_M20"/>
</dbReference>
<sequence>MEKEAMKLRYDDYLDSRLDELWKIAQYVHSNPELGFKEVKAYRIQCDFLRKNGFVVEENLGGLSTAYKAVYQYEPGELTIAVVSEYDALPQIGHACGHNLICATALGTAVQIKKYMEEQKVPGTLVVMGTPAEEFGGGKIKLLEKNAWDGIDAILFMHPTSDTTRLAGECMSSKRIKIKFKGKSAHAASHPSKGVNALNAANLYFVATGLLRQHTKSDFRLSGIIESGGESTGLIPDIASIEGSLSCFKLSDLDDYTERVRKCAEGAAIATGCEVNIEFIPGYLGRVPNKTLSEVCRNELISIEEPVMDGMPYDYGGEDLGNVSRVIPICNPYVTIFPDYKISNHTEQFRDLANSSSGKRCIQVSSKAMARTAMELFMNPDIVDEAKKELNKRMQDE</sequence>
<dbReference type="InterPro" id="IPR036264">
    <property type="entry name" value="Bact_exopeptidase_dim_dom"/>
</dbReference>
<dbReference type="InterPro" id="IPR052030">
    <property type="entry name" value="Peptidase_M20/M20A_hydrolases"/>
</dbReference>
<dbReference type="PANTHER" id="PTHR30575">
    <property type="entry name" value="PEPTIDASE M20"/>
    <property type="match status" value="1"/>
</dbReference>
<dbReference type="RefSeq" id="WP_118890247.1">
    <property type="nucleotide sequence ID" value="NZ_JBHTNL010000012.1"/>
</dbReference>
<evidence type="ECO:0000313" key="3">
    <source>
        <dbReference type="Proteomes" id="UP000285456"/>
    </source>
</evidence>
<dbReference type="CDD" id="cd03887">
    <property type="entry name" value="M20_Acy1L2"/>
    <property type="match status" value="1"/>
</dbReference>
<dbReference type="OrthoDB" id="9781032at2"/>
<dbReference type="PANTHER" id="PTHR30575:SF0">
    <property type="entry name" value="XAA-ARG DIPEPTIDASE"/>
    <property type="match status" value="1"/>
</dbReference>